<dbReference type="Gene3D" id="2.40.160.60">
    <property type="entry name" value="Outer membrane protein transport protein (OMPP1/FadL/TodX)"/>
    <property type="match status" value="1"/>
</dbReference>
<evidence type="ECO:0008006" key="4">
    <source>
        <dbReference type="Google" id="ProtNLM"/>
    </source>
</evidence>
<sequence>MKKVLFFFFSVCTLNVAMGQIYTYPNLAKQFSTSYATGTARMQALGGASSSLGADLSAISGNPAGLGFYTRSEVNMSLAYTAVQTKSVYLSSTGEASDNQFQMPTLGMVISGNYLGGGDWHGAFGFGYSRQAIFIQPLQISGTNNRSSLLDNFIEKANDKGATGASLDEEYDSYSGTASSAEALAYQTYLINPNSVTGGAPFERFQSLLPTKQYGSASNSGALTSWDFAYGASYRDKLYVGATLHFSKISASSSTTWEDEFVGAKYVAGFQYAETLLTSGSGIGLSLGGIYKVNPSLRLSFAFRSPTYYDQMNETYDARLFPNVIGIPAIGSTGNPITITKVNPMRLTTNEFTYQFLSPMKVSGGFAFFFSKRGFLTADLEYVGFGGMKVYSAELGGSANQAFQTKYNGQISRNFEGALNVKVGSEIRVSPSISLRGGVAMFGSGYAQSYDTIDRNAFQFSGGIGYRKSTFYLDLTAIQRSQKDAYTPYTLKNTADFSSATLDLTSTQLMLGGGIYF</sequence>
<dbReference type="EMBL" id="SEWY01000002">
    <property type="protein sequence ID" value="TBH74624.1"/>
    <property type="molecule type" value="Genomic_DNA"/>
</dbReference>
<dbReference type="OrthoDB" id="9765571at2"/>
<dbReference type="SUPFAM" id="SSF56935">
    <property type="entry name" value="Porins"/>
    <property type="match status" value="1"/>
</dbReference>
<evidence type="ECO:0000313" key="3">
    <source>
        <dbReference type="Proteomes" id="UP000293583"/>
    </source>
</evidence>
<gene>
    <name evidence="2" type="ORF">EWU20_05630</name>
</gene>
<evidence type="ECO:0000313" key="2">
    <source>
        <dbReference type="EMBL" id="TBH74624.1"/>
    </source>
</evidence>
<proteinExistence type="predicted"/>
<keyword evidence="1" id="KW-0732">Signal</keyword>
<feature type="signal peptide" evidence="1">
    <location>
        <begin position="1"/>
        <end position="19"/>
    </location>
</feature>
<dbReference type="RefSeq" id="WP_130923041.1">
    <property type="nucleotide sequence ID" value="NZ_JAANOL010000002.1"/>
</dbReference>
<dbReference type="AlphaFoldDB" id="A0A4Q9BF26"/>
<comment type="caution">
    <text evidence="2">The sequence shown here is derived from an EMBL/GenBank/DDBJ whole genome shotgun (WGS) entry which is preliminary data.</text>
</comment>
<reference evidence="2 3" key="1">
    <citation type="submission" date="2019-02" db="EMBL/GenBank/DDBJ databases">
        <title>Genome of a new Bacteroidetes strain.</title>
        <authorList>
            <person name="Pitt A."/>
        </authorList>
    </citation>
    <scope>NUCLEOTIDE SEQUENCE [LARGE SCALE GENOMIC DNA]</scope>
    <source>
        <strain evidence="2 3">103A-SOEBACH</strain>
    </source>
</reference>
<dbReference type="Proteomes" id="UP000293583">
    <property type="component" value="Unassembled WGS sequence"/>
</dbReference>
<keyword evidence="3" id="KW-1185">Reference proteome</keyword>
<feature type="chain" id="PRO_5020964123" description="Aromatic hydrocarbon degradation protein" evidence="1">
    <location>
        <begin position="20"/>
        <end position="517"/>
    </location>
</feature>
<organism evidence="2 3">
    <name type="scientific">Aquirufa antheringensis</name>
    <dbReference type="NCBI Taxonomy" id="2516559"/>
    <lineage>
        <taxon>Bacteria</taxon>
        <taxon>Pseudomonadati</taxon>
        <taxon>Bacteroidota</taxon>
        <taxon>Cytophagia</taxon>
        <taxon>Cytophagales</taxon>
        <taxon>Flectobacillaceae</taxon>
        <taxon>Aquirufa</taxon>
    </lineage>
</organism>
<evidence type="ECO:0000256" key="1">
    <source>
        <dbReference type="SAM" id="SignalP"/>
    </source>
</evidence>
<name>A0A4Q9BF26_9BACT</name>
<protein>
    <recommendedName>
        <fullName evidence="4">Aromatic hydrocarbon degradation protein</fullName>
    </recommendedName>
</protein>
<accession>A0A4Q9BF26</accession>